<dbReference type="InterPro" id="IPR011026">
    <property type="entry name" value="WAS_C"/>
</dbReference>
<dbReference type="CDD" id="cd01205">
    <property type="entry name" value="EVH1_WASP-like"/>
    <property type="match status" value="1"/>
</dbReference>
<dbReference type="SMART" id="SM00461">
    <property type="entry name" value="WH1"/>
    <property type="match status" value="1"/>
</dbReference>
<feature type="domain" description="WH1" evidence="6">
    <location>
        <begin position="23"/>
        <end position="135"/>
    </location>
</feature>
<sequence>MSQIQQQNSRAVPEEVKKLLQQVIGNKQTIMSIAIARIFTARSEGEWIYSNLQGILCLVWDREKDNTPFLRLFDIETFDLLFEAEMYIDFHLSYASVNPTFYMFEYMNAFIGLQFISDSEASQFSLKVMTQSLKDVKPEQNIQQQQQPKEKKKEEKEGLFGFRKGLKKIVSNLFQKDGKHNQDAENIEISKPISFQKVTSLQFNIKTNQFDFSNLNDEWKQIFSRAGIQQSDLSNEELAPIIFESVIRFQSHYENQIENKQKESQQQQQQPNQQSNNNTQSTKQQNQTINEASQSIPVAPQINMNIPPPPPMNLNIPPPPPINIPSAPVLDFNSSIKNNNIPAAPVIPNINDDKNRISISTQNKNFDSSQVMNKSSLLDQIKTGNFQLKHVEVNKKDNKANLDISQMDDQAQENLTLYLSKCIAERRKQIRKHKYSSSEESNDSDDDDD</sequence>
<evidence type="ECO:0000256" key="1">
    <source>
        <dbReference type="ARBA" id="ARBA00004245"/>
    </source>
</evidence>
<dbReference type="InterPro" id="IPR033927">
    <property type="entry name" value="WASPfam_EVH1"/>
</dbReference>
<evidence type="ECO:0000313" key="8">
    <source>
        <dbReference type="EMBL" id="EAR87069.1"/>
    </source>
</evidence>
<feature type="compositionally biased region" description="Low complexity" evidence="5">
    <location>
        <begin position="264"/>
        <end position="290"/>
    </location>
</feature>
<feature type="domain" description="WH2" evidence="7">
    <location>
        <begin position="373"/>
        <end position="391"/>
    </location>
</feature>
<dbReference type="SUPFAM" id="SSF47912">
    <property type="entry name" value="Wiscott-Aldrich syndrome protein, WASP, C-terminal domain"/>
    <property type="match status" value="1"/>
</dbReference>
<dbReference type="HOGENOM" id="CLU_610466_0_0_1"/>
<dbReference type="STRING" id="312017.Q22NU2"/>
<dbReference type="InterPro" id="IPR036936">
    <property type="entry name" value="CRIB_dom_sf"/>
</dbReference>
<dbReference type="EMBL" id="GG662856">
    <property type="protein sequence ID" value="EAR87069.1"/>
    <property type="molecule type" value="Genomic_DNA"/>
</dbReference>
<evidence type="ECO:0000313" key="9">
    <source>
        <dbReference type="Proteomes" id="UP000009168"/>
    </source>
</evidence>
<evidence type="ECO:0000256" key="5">
    <source>
        <dbReference type="SAM" id="MobiDB-lite"/>
    </source>
</evidence>
<dbReference type="GO" id="GO:0003779">
    <property type="term" value="F:actin binding"/>
    <property type="evidence" value="ECO:0007669"/>
    <property type="project" value="InterPro"/>
</dbReference>
<evidence type="ECO:0000259" key="7">
    <source>
        <dbReference type="PROSITE" id="PS51082"/>
    </source>
</evidence>
<keyword evidence="4" id="KW-0206">Cytoskeleton</keyword>
<feature type="region of interest" description="Disordered" evidence="5">
    <location>
        <begin position="429"/>
        <end position="449"/>
    </location>
</feature>
<dbReference type="AlphaFoldDB" id="Q22NU2"/>
<dbReference type="InterPro" id="IPR011993">
    <property type="entry name" value="PH-like_dom_sf"/>
</dbReference>
<dbReference type="InterPro" id="IPR003124">
    <property type="entry name" value="WH2_dom"/>
</dbReference>
<dbReference type="SUPFAM" id="SSF50729">
    <property type="entry name" value="PH domain-like"/>
    <property type="match status" value="1"/>
</dbReference>
<reference evidence="9" key="1">
    <citation type="journal article" date="2006" name="PLoS Biol.">
        <title>Macronuclear genome sequence of the ciliate Tetrahymena thermophila, a model eukaryote.</title>
        <authorList>
            <person name="Eisen J.A."/>
            <person name="Coyne R.S."/>
            <person name="Wu M."/>
            <person name="Wu D."/>
            <person name="Thiagarajan M."/>
            <person name="Wortman J.R."/>
            <person name="Badger J.H."/>
            <person name="Ren Q."/>
            <person name="Amedeo P."/>
            <person name="Jones K.M."/>
            <person name="Tallon L.J."/>
            <person name="Delcher A.L."/>
            <person name="Salzberg S.L."/>
            <person name="Silva J.C."/>
            <person name="Haas B.J."/>
            <person name="Majoros W.H."/>
            <person name="Farzad M."/>
            <person name="Carlton J.M."/>
            <person name="Smith R.K. Jr."/>
            <person name="Garg J."/>
            <person name="Pearlman R.E."/>
            <person name="Karrer K.M."/>
            <person name="Sun L."/>
            <person name="Manning G."/>
            <person name="Elde N.C."/>
            <person name="Turkewitz A.P."/>
            <person name="Asai D.J."/>
            <person name="Wilkes D.E."/>
            <person name="Wang Y."/>
            <person name="Cai H."/>
            <person name="Collins K."/>
            <person name="Stewart B.A."/>
            <person name="Lee S.R."/>
            <person name="Wilamowska K."/>
            <person name="Weinberg Z."/>
            <person name="Ruzzo W.L."/>
            <person name="Wloga D."/>
            <person name="Gaertig J."/>
            <person name="Frankel J."/>
            <person name="Tsao C.-C."/>
            <person name="Gorovsky M.A."/>
            <person name="Keeling P.J."/>
            <person name="Waller R.F."/>
            <person name="Patron N.J."/>
            <person name="Cherry J.M."/>
            <person name="Stover N.A."/>
            <person name="Krieger C.J."/>
            <person name="del Toro C."/>
            <person name="Ryder H.F."/>
            <person name="Williamson S.C."/>
            <person name="Barbeau R.A."/>
            <person name="Hamilton E.P."/>
            <person name="Orias E."/>
        </authorList>
    </citation>
    <scope>NUCLEOTIDE SEQUENCE [LARGE SCALE GENOMIC DNA]</scope>
    <source>
        <strain evidence="9">SB210</strain>
    </source>
</reference>
<feature type="compositionally biased region" description="Acidic residues" evidence="5">
    <location>
        <begin position="440"/>
        <end position="449"/>
    </location>
</feature>
<dbReference type="Proteomes" id="UP000009168">
    <property type="component" value="Unassembled WGS sequence"/>
</dbReference>
<feature type="region of interest" description="Disordered" evidence="5">
    <location>
        <begin position="257"/>
        <end position="290"/>
    </location>
</feature>
<gene>
    <name evidence="8" type="ORF">TTHERM_00418590</name>
</gene>
<evidence type="ECO:0000256" key="2">
    <source>
        <dbReference type="ARBA" id="ARBA00022490"/>
    </source>
</evidence>
<dbReference type="OMA" id="FSVELYF"/>
<dbReference type="Gene3D" id="2.30.29.30">
    <property type="entry name" value="Pleckstrin-homology domain (PH domain)/Phosphotyrosine-binding domain (PTB)"/>
    <property type="match status" value="1"/>
</dbReference>
<name>Q22NU2_TETTS</name>
<dbReference type="Gene3D" id="3.90.810.10">
    <property type="entry name" value="CRIB domain"/>
    <property type="match status" value="1"/>
</dbReference>
<keyword evidence="2" id="KW-0963">Cytoplasm</keyword>
<dbReference type="Pfam" id="PF00568">
    <property type="entry name" value="WH1"/>
    <property type="match status" value="1"/>
</dbReference>
<dbReference type="InParanoid" id="Q22NU2"/>
<keyword evidence="3" id="KW-0597">Phosphoprotein</keyword>
<dbReference type="RefSeq" id="XP_001007314.1">
    <property type="nucleotide sequence ID" value="XM_001007314.1"/>
</dbReference>
<accession>Q22NU2</accession>
<protein>
    <submittedName>
        <fullName evidence="8">WH1 domain protein</fullName>
    </submittedName>
</protein>
<dbReference type="GO" id="GO:0007015">
    <property type="term" value="P:actin filament organization"/>
    <property type="evidence" value="ECO:0007669"/>
    <property type="project" value="InterPro"/>
</dbReference>
<organism evidence="8 9">
    <name type="scientific">Tetrahymena thermophila (strain SB210)</name>
    <dbReference type="NCBI Taxonomy" id="312017"/>
    <lineage>
        <taxon>Eukaryota</taxon>
        <taxon>Sar</taxon>
        <taxon>Alveolata</taxon>
        <taxon>Ciliophora</taxon>
        <taxon>Intramacronucleata</taxon>
        <taxon>Oligohymenophorea</taxon>
        <taxon>Hymenostomatida</taxon>
        <taxon>Tetrahymenina</taxon>
        <taxon>Tetrahymenidae</taxon>
        <taxon>Tetrahymena</taxon>
    </lineage>
</organism>
<evidence type="ECO:0000259" key="6">
    <source>
        <dbReference type="PROSITE" id="PS50229"/>
    </source>
</evidence>
<evidence type="ECO:0000256" key="3">
    <source>
        <dbReference type="ARBA" id="ARBA00022553"/>
    </source>
</evidence>
<proteinExistence type="predicted"/>
<dbReference type="OrthoDB" id="8963340at2759"/>
<dbReference type="PROSITE" id="PS50229">
    <property type="entry name" value="WH1"/>
    <property type="match status" value="1"/>
</dbReference>
<dbReference type="GO" id="GO:0005856">
    <property type="term" value="C:cytoskeleton"/>
    <property type="evidence" value="ECO:0007669"/>
    <property type="project" value="UniProtKB-SubCell"/>
</dbReference>
<keyword evidence="9" id="KW-1185">Reference proteome</keyword>
<comment type="subcellular location">
    <subcellularLocation>
        <location evidence="1">Cytoplasm</location>
        <location evidence="1">Cytoskeleton</location>
    </subcellularLocation>
</comment>
<dbReference type="eggNOG" id="KOG3671">
    <property type="taxonomic scope" value="Eukaryota"/>
</dbReference>
<dbReference type="GeneID" id="7826776"/>
<dbReference type="InterPro" id="IPR000697">
    <property type="entry name" value="WH1/EVH1_dom"/>
</dbReference>
<evidence type="ECO:0000256" key="4">
    <source>
        <dbReference type="ARBA" id="ARBA00023212"/>
    </source>
</evidence>
<dbReference type="KEGG" id="tet:TTHERM_00418590"/>
<dbReference type="PROSITE" id="PS51082">
    <property type="entry name" value="WH2"/>
    <property type="match status" value="1"/>
</dbReference>